<evidence type="ECO:0000313" key="2">
    <source>
        <dbReference type="EMBL" id="KAK6948352.1"/>
    </source>
</evidence>
<gene>
    <name evidence="2" type="ORF">Daesc_010118</name>
</gene>
<organism evidence="2 3">
    <name type="scientific">Daldinia eschscholtzii</name>
    <dbReference type="NCBI Taxonomy" id="292717"/>
    <lineage>
        <taxon>Eukaryota</taxon>
        <taxon>Fungi</taxon>
        <taxon>Dikarya</taxon>
        <taxon>Ascomycota</taxon>
        <taxon>Pezizomycotina</taxon>
        <taxon>Sordariomycetes</taxon>
        <taxon>Xylariomycetidae</taxon>
        <taxon>Xylariales</taxon>
        <taxon>Hypoxylaceae</taxon>
        <taxon>Daldinia</taxon>
    </lineage>
</organism>
<dbReference type="AlphaFoldDB" id="A0AAX6M825"/>
<comment type="caution">
    <text evidence="2">The sequence shown here is derived from an EMBL/GenBank/DDBJ whole genome shotgun (WGS) entry which is preliminary data.</text>
</comment>
<dbReference type="InterPro" id="IPR027417">
    <property type="entry name" value="P-loop_NTPase"/>
</dbReference>
<evidence type="ECO:0000313" key="3">
    <source>
        <dbReference type="Proteomes" id="UP001369815"/>
    </source>
</evidence>
<feature type="region of interest" description="Disordered" evidence="1">
    <location>
        <begin position="544"/>
        <end position="588"/>
    </location>
</feature>
<evidence type="ECO:0008006" key="4">
    <source>
        <dbReference type="Google" id="ProtNLM"/>
    </source>
</evidence>
<feature type="compositionally biased region" description="Low complexity" evidence="1">
    <location>
        <begin position="547"/>
        <end position="556"/>
    </location>
</feature>
<proteinExistence type="predicted"/>
<accession>A0AAX6M825</accession>
<keyword evidence="3" id="KW-1185">Reference proteome</keyword>
<dbReference type="SUPFAM" id="SSF52540">
    <property type="entry name" value="P-loop containing nucleoside triphosphate hydrolases"/>
    <property type="match status" value="1"/>
</dbReference>
<dbReference type="Gene3D" id="3.40.50.300">
    <property type="entry name" value="P-loop containing nucleotide triphosphate hydrolases"/>
    <property type="match status" value="1"/>
</dbReference>
<sequence length="664" mass="72670">MPKNRQSRVTSQISKFSHLLHFIQEGDDHGGSQQEEEFANTPIFTAAVEKFILSTYKVSPAYLTTSASTNTSSASNHTALSSLSNSQASELVPQYGLVGIRQDSADTHAPVEDRLVLANINVPWSAFICGSQGAGKSHTLSCLLENALIPDNSAGRLPYPLAGMVMHYDKYTSHTSTQVCEAAYLCSSGIPVTVLVSPSNIWAMQNLYSNLLGMNVKVLPLYLNENQLDISRMLKLMAIDPAAKDTPLYMEVVMNIAREMAMEGPGVFTYSAFCDRLSKVKWVKGQETPLKLRLQLLDTFIAPSSKTTSKKPARAQEDIWAFEPGSLTIVDLSDPFFSSDDACALFSIALSIFLEERNKCGRIVALDEAHKGGEARILTGDLLSIIRQQRHTGTRVLVATQEPTLSPELIDLSNATFVHRFLSPSWYETLKKHLAGAQEQSSDDTEALFDTIVALQTGEALLFCPTALMDVDKNTSVRGRAKPLGNGYAKIKIRKRLTADGGKSIMATNTLVEALERTTIDNMSMNETTPKGEAEKNDSEMVIEIPGSSSKPSNSGKGKKKKAKKTQALPAEPPVDTDMSTTKMPSGGKMKQELKRQAQIMFENGSWTSFKDLTNSQRTELYSSVDTAFQLPAGTAAKTKTLKKFCYIGLDESLAKLNKSEDKE</sequence>
<reference evidence="2 3" key="1">
    <citation type="journal article" date="2024" name="Front Chem Biol">
        <title>Unveiling the potential of Daldinia eschscholtzii MFLUCC 19-0629 through bioactivity and bioinformatics studies for enhanced sustainable agriculture production.</title>
        <authorList>
            <person name="Brooks S."/>
            <person name="Weaver J.A."/>
            <person name="Klomchit A."/>
            <person name="Alharthi S.A."/>
            <person name="Onlamun T."/>
            <person name="Nurani R."/>
            <person name="Vong T.K."/>
            <person name="Alberti F."/>
            <person name="Greco C."/>
        </authorList>
    </citation>
    <scope>NUCLEOTIDE SEQUENCE [LARGE SCALE GENOMIC DNA]</scope>
    <source>
        <strain evidence="2">MFLUCC 19-0629</strain>
    </source>
</reference>
<dbReference type="Proteomes" id="UP001369815">
    <property type="component" value="Unassembled WGS sequence"/>
</dbReference>
<name>A0AAX6M825_9PEZI</name>
<evidence type="ECO:0000256" key="1">
    <source>
        <dbReference type="SAM" id="MobiDB-lite"/>
    </source>
</evidence>
<dbReference type="EMBL" id="JBANMG010000010">
    <property type="protein sequence ID" value="KAK6948352.1"/>
    <property type="molecule type" value="Genomic_DNA"/>
</dbReference>
<protein>
    <recommendedName>
        <fullName evidence="4">AAA+ ATPase domain-containing protein</fullName>
    </recommendedName>
</protein>